<reference evidence="1 2" key="1">
    <citation type="submission" date="2016-08" db="EMBL/GenBank/DDBJ databases">
        <title>A Parts List for Fungal Cellulosomes Revealed by Comparative Genomics.</title>
        <authorList>
            <consortium name="DOE Joint Genome Institute"/>
            <person name="Haitjema C.H."/>
            <person name="Gilmore S.P."/>
            <person name="Henske J.K."/>
            <person name="Solomon K.V."/>
            <person name="De Groot R."/>
            <person name="Kuo A."/>
            <person name="Mondo S.J."/>
            <person name="Salamov A.A."/>
            <person name="Labutti K."/>
            <person name="Zhao Z."/>
            <person name="Chiniquy J."/>
            <person name="Barry K."/>
            <person name="Brewer H.M."/>
            <person name="Purvine S.O."/>
            <person name="Wright A.T."/>
            <person name="Boxma B."/>
            <person name="Van Alen T."/>
            <person name="Hackstein J.H."/>
            <person name="Baker S.E."/>
            <person name="Grigoriev I.V."/>
            <person name="O'Malley M.A."/>
        </authorList>
    </citation>
    <scope>NUCLEOTIDE SEQUENCE [LARGE SCALE GENOMIC DNA]</scope>
    <source>
        <strain evidence="1 2">G1</strain>
    </source>
</reference>
<sequence length="383" mass="43329">MLIYMNDYCNVKINNLIVDEYYSKSAIEFIYYNVLVSDKASLSLNNIKLNNIGSQGVLIRASFGNISITNSEIKNMHTCNFNDECNSIININPLIASNEIGLLTKQTELIIKNTTFVNVNGVNGFTLREGTNVEFYNNTLIDCYFKNGFIEIDVLNEKSGSYVIENSSFINNKSEYGTIVNVKSLDDISKSYVYLKNSNFKNNTAFKQGGIVYSNSPKTTKYINISDCHFINNHATFGNDIYSYDINSEPNISNIEELRKINGSIATNPTKIKLNNPNKIIHLLSGDKLPEGISCSIYDDYDHLIFFKTDIANIEFNEFMFFSIEINDTYNAALLGQTKSYCWGDSCLFPQIKVIGNPGIYSLRLLINSFGSYKYLSDILNYT</sequence>
<dbReference type="Proteomes" id="UP000193920">
    <property type="component" value="Unassembled WGS sequence"/>
</dbReference>
<dbReference type="EMBL" id="MCOG01000116">
    <property type="protein sequence ID" value="ORY43574.1"/>
    <property type="molecule type" value="Genomic_DNA"/>
</dbReference>
<dbReference type="InterPro" id="IPR011050">
    <property type="entry name" value="Pectin_lyase_fold/virulence"/>
</dbReference>
<dbReference type="PANTHER" id="PTHR11319">
    <property type="entry name" value="G PROTEIN-COUPLED RECEPTOR-RELATED"/>
    <property type="match status" value="1"/>
</dbReference>
<accession>A0A1Y2C9P1</accession>
<keyword evidence="2" id="KW-1185">Reference proteome</keyword>
<proteinExistence type="predicted"/>
<comment type="caution">
    <text evidence="1">The sequence shown here is derived from an EMBL/GenBank/DDBJ whole genome shotgun (WGS) entry which is preliminary data.</text>
</comment>
<name>A0A1Y2C9P1_9FUNG</name>
<evidence type="ECO:0008006" key="3">
    <source>
        <dbReference type="Google" id="ProtNLM"/>
    </source>
</evidence>
<dbReference type="OrthoDB" id="10396946at2759"/>
<dbReference type="SUPFAM" id="SSF51126">
    <property type="entry name" value="Pectin lyase-like"/>
    <property type="match status" value="1"/>
</dbReference>
<protein>
    <recommendedName>
        <fullName evidence="3">Right handed beta helix domain-containing protein</fullName>
    </recommendedName>
</protein>
<dbReference type="PANTHER" id="PTHR11319:SF35">
    <property type="entry name" value="OUTER MEMBRANE PROTEIN PMPC-RELATED"/>
    <property type="match status" value="1"/>
</dbReference>
<dbReference type="AlphaFoldDB" id="A0A1Y2C9P1"/>
<evidence type="ECO:0000313" key="2">
    <source>
        <dbReference type="Proteomes" id="UP000193920"/>
    </source>
</evidence>
<evidence type="ECO:0000313" key="1">
    <source>
        <dbReference type="EMBL" id="ORY43574.1"/>
    </source>
</evidence>
<gene>
    <name evidence="1" type="ORF">LY90DRAFT_24304</name>
</gene>
<organism evidence="1 2">
    <name type="scientific">Neocallimastix californiae</name>
    <dbReference type="NCBI Taxonomy" id="1754190"/>
    <lineage>
        <taxon>Eukaryota</taxon>
        <taxon>Fungi</taxon>
        <taxon>Fungi incertae sedis</taxon>
        <taxon>Chytridiomycota</taxon>
        <taxon>Chytridiomycota incertae sedis</taxon>
        <taxon>Neocallimastigomycetes</taxon>
        <taxon>Neocallimastigales</taxon>
        <taxon>Neocallimastigaceae</taxon>
        <taxon>Neocallimastix</taxon>
    </lineage>
</organism>